<evidence type="ECO:0000313" key="4">
    <source>
        <dbReference type="Proteomes" id="UP000290288"/>
    </source>
</evidence>
<dbReference type="STRING" id="2316362.A0A4Q2DSF0"/>
<feature type="signal peptide" evidence="1">
    <location>
        <begin position="1"/>
        <end position="19"/>
    </location>
</feature>
<dbReference type="InterPro" id="IPR019236">
    <property type="entry name" value="APP1_cat"/>
</dbReference>
<name>A0A4Q2DSF0_9AGAR</name>
<dbReference type="GO" id="GO:0030479">
    <property type="term" value="C:actin cortical patch"/>
    <property type="evidence" value="ECO:0007669"/>
    <property type="project" value="TreeGrafter"/>
</dbReference>
<feature type="domain" description="Phosphatidate phosphatase APP1 catalytic" evidence="2">
    <location>
        <begin position="181"/>
        <end position="336"/>
    </location>
</feature>
<protein>
    <recommendedName>
        <fullName evidence="2">Phosphatidate phosphatase APP1 catalytic domain-containing protein</fullName>
    </recommendedName>
</protein>
<dbReference type="OrthoDB" id="414243at2759"/>
<feature type="chain" id="PRO_5020195632" description="Phosphatidate phosphatase APP1 catalytic domain-containing protein" evidence="1">
    <location>
        <begin position="20"/>
        <end position="381"/>
    </location>
</feature>
<evidence type="ECO:0000313" key="3">
    <source>
        <dbReference type="EMBL" id="RXW23207.1"/>
    </source>
</evidence>
<keyword evidence="1" id="KW-0732">Signal</keyword>
<evidence type="ECO:0000259" key="2">
    <source>
        <dbReference type="Pfam" id="PF09949"/>
    </source>
</evidence>
<dbReference type="Proteomes" id="UP000290288">
    <property type="component" value="Unassembled WGS sequence"/>
</dbReference>
<gene>
    <name evidence="3" type="ORF">EST38_g2638</name>
</gene>
<accession>A0A4Q2DSF0</accession>
<organism evidence="3 4">
    <name type="scientific">Candolleomyces aberdarensis</name>
    <dbReference type="NCBI Taxonomy" id="2316362"/>
    <lineage>
        <taxon>Eukaryota</taxon>
        <taxon>Fungi</taxon>
        <taxon>Dikarya</taxon>
        <taxon>Basidiomycota</taxon>
        <taxon>Agaricomycotina</taxon>
        <taxon>Agaricomycetes</taxon>
        <taxon>Agaricomycetidae</taxon>
        <taxon>Agaricales</taxon>
        <taxon>Agaricineae</taxon>
        <taxon>Psathyrellaceae</taxon>
        <taxon>Candolleomyces</taxon>
    </lineage>
</organism>
<dbReference type="InterPro" id="IPR052935">
    <property type="entry name" value="Mg2+_PAP"/>
</dbReference>
<dbReference type="PANTHER" id="PTHR28208">
    <property type="entry name" value="PHOSPHATIDATE PHOSPHATASE APP1"/>
    <property type="match status" value="1"/>
</dbReference>
<keyword evidence="4" id="KW-1185">Reference proteome</keyword>
<proteinExistence type="predicted"/>
<reference evidence="3 4" key="1">
    <citation type="submission" date="2019-01" db="EMBL/GenBank/DDBJ databases">
        <title>Draft genome sequence of Psathyrella aberdarensis IHI B618.</title>
        <authorList>
            <person name="Buettner E."/>
            <person name="Kellner H."/>
        </authorList>
    </citation>
    <scope>NUCLEOTIDE SEQUENCE [LARGE SCALE GENOMIC DNA]</scope>
    <source>
        <strain evidence="3 4">IHI B618</strain>
    </source>
</reference>
<dbReference type="EMBL" id="SDEE01000048">
    <property type="protein sequence ID" value="RXW23207.1"/>
    <property type="molecule type" value="Genomic_DNA"/>
</dbReference>
<dbReference type="AlphaFoldDB" id="A0A4Q2DSF0"/>
<dbReference type="GO" id="GO:0008195">
    <property type="term" value="F:phosphatidate phosphatase activity"/>
    <property type="evidence" value="ECO:0007669"/>
    <property type="project" value="InterPro"/>
</dbReference>
<sequence length="381" mass="40956">MRSTTLLSVLALSATQAIARPAYYQTPDERGLFDSPGVLDDVLLFDAPAFPDPNNPGNTIANIQTYVSLRSIDLGVATAGITELLSKAGIQVGNQLNTVQERIKLFGSIGLPGKKVEVVVPGCSTSGKLPSTSAKDLGLASGPVSLGTCVGAQEMVATVVPGVFDERRFNASVFPSPNSGFGIISDIDDTIKVSNVLDTASLLKSTFLDEPKPVSGMPQLYSSLRTSLQNPQFIYLTGSPYQFYPFLNNFIDSTYPKGPIFTQNLTILNIPAAIEFISGSNGGTFTHKTNTIDRLKTMYPQKKWLAIGDSTQKDPEVYASAFKKFPGFISCIWIRRVDNADNTDARFKTAFADVPADKVKIFTDSEIPSLATVDVAGGRCK</sequence>
<dbReference type="PANTHER" id="PTHR28208:SF1">
    <property type="entry name" value="FILAMENT ORGANIZATION PROTEIN APP1-LIKE, PUTATIVE (AFU_ORTHOLOGUE AFUA_1G06650)-RELATED"/>
    <property type="match status" value="1"/>
</dbReference>
<dbReference type="Pfam" id="PF09949">
    <property type="entry name" value="APP1_cat"/>
    <property type="match status" value="1"/>
</dbReference>
<comment type="caution">
    <text evidence="3">The sequence shown here is derived from an EMBL/GenBank/DDBJ whole genome shotgun (WGS) entry which is preliminary data.</text>
</comment>
<evidence type="ECO:0000256" key="1">
    <source>
        <dbReference type="SAM" id="SignalP"/>
    </source>
</evidence>